<keyword evidence="7" id="KW-1133">Transmembrane helix</keyword>
<dbReference type="OrthoDB" id="205639at2759"/>
<dbReference type="InterPro" id="IPR018170">
    <property type="entry name" value="Aldo/ket_reductase_CS"/>
</dbReference>
<dbReference type="InterPro" id="IPR021825">
    <property type="entry name" value="RETICULATA-related"/>
</dbReference>
<evidence type="ECO:0000256" key="9">
    <source>
        <dbReference type="SAM" id="MobiDB-lite"/>
    </source>
</evidence>
<protein>
    <recommendedName>
        <fullName evidence="14">NADP-dependent oxidoreductase domain-containing protein</fullName>
    </recommendedName>
</protein>
<name>A0A8K0I5I8_COCNU</name>
<proteinExistence type="inferred from homology"/>
<evidence type="ECO:0000256" key="3">
    <source>
        <dbReference type="ARBA" id="ARBA00022528"/>
    </source>
</evidence>
<feature type="region of interest" description="Disordered" evidence="9">
    <location>
        <begin position="98"/>
        <end position="123"/>
    </location>
</feature>
<evidence type="ECO:0008006" key="14">
    <source>
        <dbReference type="Google" id="ProtNLM"/>
    </source>
</evidence>
<reference evidence="12" key="1">
    <citation type="journal article" date="2017" name="Gigascience">
        <title>The genome draft of coconut (Cocos nucifera).</title>
        <authorList>
            <person name="Xiao Y."/>
            <person name="Xu P."/>
            <person name="Fan H."/>
            <person name="Baudouin L."/>
            <person name="Xia W."/>
            <person name="Bocs S."/>
            <person name="Xu J."/>
            <person name="Li Q."/>
            <person name="Guo A."/>
            <person name="Zhou L."/>
            <person name="Li J."/>
            <person name="Wu Y."/>
            <person name="Ma Z."/>
            <person name="Armero A."/>
            <person name="Issali A.E."/>
            <person name="Liu N."/>
            <person name="Peng M."/>
            <person name="Yang Y."/>
        </authorList>
    </citation>
    <scope>NUCLEOTIDE SEQUENCE</scope>
    <source>
        <tissue evidence="12">Spear leaf of Hainan Tall coconut</tissue>
    </source>
</reference>
<dbReference type="Pfam" id="PF04187">
    <property type="entry name" value="Cofac_haem_bdg"/>
    <property type="match status" value="2"/>
</dbReference>
<comment type="subcellular location">
    <subcellularLocation>
        <location evidence="1">Plastid</location>
        <location evidence="1">Chloroplast membrane</location>
        <topology evidence="1">Multi-pass membrane protein</topology>
    </subcellularLocation>
</comment>
<dbReference type="Proteomes" id="UP000797356">
    <property type="component" value="Chromosome 4"/>
</dbReference>
<dbReference type="PANTHER" id="PTHR31620:SF2">
    <property type="entry name" value="PROTEIN RETICULATA-RELATED 5, CHLOROPLASTIC"/>
    <property type="match status" value="1"/>
</dbReference>
<dbReference type="InterPro" id="IPR023210">
    <property type="entry name" value="NADP_OxRdtase_dom"/>
</dbReference>
<feature type="domain" description="NADP-dependent oxidoreductase" evidence="10">
    <location>
        <begin position="814"/>
        <end position="984"/>
    </location>
</feature>
<organism evidence="12 13">
    <name type="scientific">Cocos nucifera</name>
    <name type="common">Coconut palm</name>
    <dbReference type="NCBI Taxonomy" id="13894"/>
    <lineage>
        <taxon>Eukaryota</taxon>
        <taxon>Viridiplantae</taxon>
        <taxon>Streptophyta</taxon>
        <taxon>Embryophyta</taxon>
        <taxon>Tracheophyta</taxon>
        <taxon>Spermatophyta</taxon>
        <taxon>Magnoliopsida</taxon>
        <taxon>Liliopsida</taxon>
        <taxon>Arecaceae</taxon>
        <taxon>Arecoideae</taxon>
        <taxon>Cocoseae</taxon>
        <taxon>Attaleinae</taxon>
        <taxon>Cocos</taxon>
    </lineage>
</organism>
<keyword evidence="8" id="KW-0472">Membrane</keyword>
<dbReference type="SUPFAM" id="SSF51430">
    <property type="entry name" value="NAD(P)-linked oxidoreductase"/>
    <property type="match status" value="1"/>
</dbReference>
<dbReference type="SUPFAM" id="SSF159501">
    <property type="entry name" value="EreA/ChaN-like"/>
    <property type="match status" value="1"/>
</dbReference>
<feature type="domain" description="Haem-binding uptake Tiki superfamily ChaN" evidence="11">
    <location>
        <begin position="233"/>
        <end position="343"/>
    </location>
</feature>
<evidence type="ECO:0000313" key="13">
    <source>
        <dbReference type="Proteomes" id="UP000797356"/>
    </source>
</evidence>
<dbReference type="PANTHER" id="PTHR31620">
    <property type="entry name" value="PROTEIN RETICULATA-RELATED 2, CHLOROPLASTIC-RELATED"/>
    <property type="match status" value="1"/>
</dbReference>
<dbReference type="PROSITE" id="PS00062">
    <property type="entry name" value="ALDOKETO_REDUCTASE_2"/>
    <property type="match status" value="1"/>
</dbReference>
<evidence type="ECO:0000259" key="11">
    <source>
        <dbReference type="Pfam" id="PF04187"/>
    </source>
</evidence>
<dbReference type="Pfam" id="PF11891">
    <property type="entry name" value="RETICULATA-like"/>
    <property type="match status" value="1"/>
</dbReference>
<evidence type="ECO:0000256" key="7">
    <source>
        <dbReference type="ARBA" id="ARBA00022989"/>
    </source>
</evidence>
<dbReference type="InterPro" id="IPR007314">
    <property type="entry name" value="Cofac_haem-bd_dom"/>
</dbReference>
<dbReference type="GO" id="GO:0031969">
    <property type="term" value="C:chloroplast membrane"/>
    <property type="evidence" value="ECO:0007669"/>
    <property type="project" value="UniProtKB-SubCell"/>
</dbReference>
<comment type="similarity">
    <text evidence="2">Belongs to the RETICULATA family.</text>
</comment>
<keyword evidence="6" id="KW-0809">Transit peptide</keyword>
<evidence type="ECO:0000259" key="10">
    <source>
        <dbReference type="Pfam" id="PF00248"/>
    </source>
</evidence>
<keyword evidence="4" id="KW-0934">Plastid</keyword>
<dbReference type="GO" id="GO:0016491">
    <property type="term" value="F:oxidoreductase activity"/>
    <property type="evidence" value="ECO:0007669"/>
    <property type="project" value="InterPro"/>
</dbReference>
<dbReference type="PROSITE" id="PS00063">
    <property type="entry name" value="ALDOKETO_REDUCTASE_3"/>
    <property type="match status" value="1"/>
</dbReference>
<evidence type="ECO:0000256" key="6">
    <source>
        <dbReference type="ARBA" id="ARBA00022946"/>
    </source>
</evidence>
<keyword evidence="13" id="KW-1185">Reference proteome</keyword>
<evidence type="ECO:0000256" key="2">
    <source>
        <dbReference type="ARBA" id="ARBA00010793"/>
    </source>
</evidence>
<dbReference type="EMBL" id="CM017875">
    <property type="protein sequence ID" value="KAG1338082.1"/>
    <property type="molecule type" value="Genomic_DNA"/>
</dbReference>
<evidence type="ECO:0000256" key="1">
    <source>
        <dbReference type="ARBA" id="ARBA00004508"/>
    </source>
</evidence>
<evidence type="ECO:0000256" key="8">
    <source>
        <dbReference type="ARBA" id="ARBA00023136"/>
    </source>
</evidence>
<feature type="domain" description="Haem-binding uptake Tiki superfamily ChaN" evidence="11">
    <location>
        <begin position="152"/>
        <end position="226"/>
    </location>
</feature>
<dbReference type="AlphaFoldDB" id="A0A8K0I5I8"/>
<comment type="caution">
    <text evidence="12">The sequence shown here is derived from an EMBL/GenBank/DDBJ whole genome shotgun (WGS) entry which is preliminary data.</text>
</comment>
<evidence type="ECO:0000256" key="5">
    <source>
        <dbReference type="ARBA" id="ARBA00022692"/>
    </source>
</evidence>
<dbReference type="Gene3D" id="3.40.50.11550">
    <property type="match status" value="1"/>
</dbReference>
<accession>A0A8K0I5I8</accession>
<dbReference type="Pfam" id="PF00248">
    <property type="entry name" value="Aldo_ket_red"/>
    <property type="match status" value="1"/>
</dbReference>
<evidence type="ECO:0000256" key="4">
    <source>
        <dbReference type="ARBA" id="ARBA00022640"/>
    </source>
</evidence>
<keyword evidence="5" id="KW-0812">Transmembrane</keyword>
<sequence length="1016" mass="113445">MIAYAQNIFDFKPFLSRPSSLPHAGPRIQLSDHPSPASPPTKPLFARIRRDPAAVDADSQAEARRILTGKRREFLLLPSLAAATGLLLSIPAARAEQRASDPPAAAGAESGTAAGGVEKEKKEEGEVTILSRVYDATVIGEPQAVGKDKSRVWEKLMSARVVYLGEAEQVPNRDDRVLELEIVKNLRNRCTERQRTISVALEAFPCTLQEQLNEFMDGRYLGNALRKCLLCCKVLRTVQAEGIRGLSKTERKLYAPQAGSGFIFGFTSIPGRSLIDNISSNQSVWFGPGSYLSAQARVVDDYTMSQKIMQAILERGSAGMLVVVTSASHVIYGSRGIGIPARISRKLQKKNQAVILLDPERQHIRREGEIPIADFLWYSAAKPCSRNCFDRAEISRVMNAAGRRREGLPQDLQKGLDLGVVSPEILQNFFDLEQYPLISELIHQFQGFRERLLADPKFLHRLAIEEAISITTTLLAQYERRTGRFLEEIDYVLTDTIRGSVVDFFTVWLPAPTLSFLSYADDSSPPENLELLNGLLRSFPDNAFQKNTVGKDWNLNQRFASVFIGGLKLAGVGFISSVGAGAASDVLYALRQILRPAFTVNEKRKRSPIFKSAIIYGCFLGTSANLRYQFNIDCLFDFLVLFVVSGFCLINIGRGHVIAGIVEHRLSDELLSYKPLLANILSFTVRTVNSYWGTQIDIDLLYFSIFLQWVDLARFAGLQPRKKEVISDQVSETPDIPLLECSPAEINSRDEGSSRFFLIHHRYLKLLSGHTIPTVGLGTWKSGSKASDAVSTAIIEAGYGHVDTASQYGIEKEIHWPFRLKEGAHKPPEAGEVPDFDMEGVWREMEQLVKDGLVRDIGVCNFTLKKLDKLLQIAQKKPSVCQMEMHPGWRNDKMLEACKKNGIQVTAYSPLGSQDHGRDLIHDPTVIKVANKLNKTQGQILVKWALQRGTIVIPKSTNAERIRENMQVFGWEIPEVDFRALSSIRDQRRVLDGEDLFVNKSHGPYRSAADLWDNED</sequence>
<keyword evidence="3" id="KW-0150">Chloroplast</keyword>
<feature type="compositionally biased region" description="Low complexity" evidence="9">
    <location>
        <begin position="104"/>
        <end position="116"/>
    </location>
</feature>
<gene>
    <name evidence="12" type="ORF">COCNU_04G003880</name>
</gene>
<reference evidence="12" key="2">
    <citation type="submission" date="2019-07" db="EMBL/GenBank/DDBJ databases">
        <authorList>
            <person name="Yang Y."/>
            <person name="Bocs S."/>
            <person name="Baudouin L."/>
        </authorList>
    </citation>
    <scope>NUCLEOTIDE SEQUENCE</scope>
    <source>
        <tissue evidence="12">Spear leaf of Hainan Tall coconut</tissue>
    </source>
</reference>
<evidence type="ECO:0000313" key="12">
    <source>
        <dbReference type="EMBL" id="KAG1338082.1"/>
    </source>
</evidence>
<dbReference type="Gene3D" id="3.20.20.100">
    <property type="entry name" value="NADP-dependent oxidoreductase domain"/>
    <property type="match status" value="2"/>
</dbReference>
<dbReference type="InterPro" id="IPR036812">
    <property type="entry name" value="NAD(P)_OxRdtase_dom_sf"/>
</dbReference>